<accession>A0ABQ1BFV4</accession>
<feature type="domain" description="C2H2-type" evidence="2">
    <location>
        <begin position="22"/>
        <end position="54"/>
    </location>
</feature>
<proteinExistence type="predicted"/>
<evidence type="ECO:0000259" key="2">
    <source>
        <dbReference type="PROSITE" id="PS50157"/>
    </source>
</evidence>
<name>A0ABQ1BFV4_9EURO</name>
<evidence type="ECO:0000256" key="1">
    <source>
        <dbReference type="PROSITE-ProRule" id="PRU00042"/>
    </source>
</evidence>
<sequence>MASLQRKEETLKMIIRNSPIRYLCPPCFEFFPREDLLNRHFCERRDDTHAGLRKGKSTEQSDMEEFLTYYRQSVNTSVAAEDIPPVPDCFAVDFVVEQYHSFQQTMASPQKRVETLKKIIQVSSIDFVCPICLKGFPRSALLYRHFRNQGDNTHAGLAKRTSKKQSYMEEFLTCYRRSVNTTMAVEMIPLDSHCFEVDFVVEHYGESIEMLD</sequence>
<dbReference type="PROSITE" id="PS50157">
    <property type="entry name" value="ZINC_FINGER_C2H2_2"/>
    <property type="match status" value="2"/>
</dbReference>
<organism evidence="3 4">
    <name type="scientific">Aspergillus udagawae</name>
    <dbReference type="NCBI Taxonomy" id="91492"/>
    <lineage>
        <taxon>Eukaryota</taxon>
        <taxon>Fungi</taxon>
        <taxon>Dikarya</taxon>
        <taxon>Ascomycota</taxon>
        <taxon>Pezizomycotina</taxon>
        <taxon>Eurotiomycetes</taxon>
        <taxon>Eurotiomycetidae</taxon>
        <taxon>Eurotiales</taxon>
        <taxon>Aspergillaceae</taxon>
        <taxon>Aspergillus</taxon>
        <taxon>Aspergillus subgen. Fumigati</taxon>
    </lineage>
</organism>
<feature type="domain" description="C2H2-type" evidence="2">
    <location>
        <begin position="127"/>
        <end position="159"/>
    </location>
</feature>
<reference evidence="3 4" key="1">
    <citation type="submission" date="2020-01" db="EMBL/GenBank/DDBJ databases">
        <title>Draft genome sequence of Aspergillus udagawae IFM 53868.</title>
        <authorList>
            <person name="Takahashi H."/>
            <person name="Yaguchi T."/>
        </authorList>
    </citation>
    <scope>NUCLEOTIDE SEQUENCE [LARGE SCALE GENOMIC DNA]</scope>
    <source>
        <strain evidence="3 4">IFM 53868</strain>
    </source>
</reference>
<dbReference type="InterPro" id="IPR013087">
    <property type="entry name" value="Znf_C2H2_type"/>
</dbReference>
<dbReference type="Proteomes" id="UP000465266">
    <property type="component" value="Unassembled WGS sequence"/>
</dbReference>
<keyword evidence="1" id="KW-0863">Zinc-finger</keyword>
<keyword evidence="1" id="KW-0479">Metal-binding</keyword>
<dbReference type="EMBL" id="BLKG01000211">
    <property type="protein sequence ID" value="GFF99267.1"/>
    <property type="molecule type" value="Genomic_DNA"/>
</dbReference>
<comment type="caution">
    <text evidence="3">The sequence shown here is derived from an EMBL/GenBank/DDBJ whole genome shotgun (WGS) entry which is preliminary data.</text>
</comment>
<keyword evidence="1" id="KW-0862">Zinc</keyword>
<evidence type="ECO:0000313" key="4">
    <source>
        <dbReference type="Proteomes" id="UP000465266"/>
    </source>
</evidence>
<keyword evidence="4" id="KW-1185">Reference proteome</keyword>
<evidence type="ECO:0000313" key="3">
    <source>
        <dbReference type="EMBL" id="GFF99267.1"/>
    </source>
</evidence>
<protein>
    <recommendedName>
        <fullName evidence="2">C2H2-type domain-containing protein</fullName>
    </recommendedName>
</protein>
<gene>
    <name evidence="3" type="ORF">IFM53868_10202</name>
</gene>